<evidence type="ECO:0000259" key="12">
    <source>
        <dbReference type="PROSITE" id="PS52039"/>
    </source>
</evidence>
<evidence type="ECO:0000256" key="10">
    <source>
        <dbReference type="HAMAP-Rule" id="MF_00952"/>
    </source>
</evidence>
<evidence type="ECO:0000256" key="2">
    <source>
        <dbReference type="ARBA" id="ARBA00009446"/>
    </source>
</evidence>
<dbReference type="RefSeq" id="WP_343184812.1">
    <property type="nucleotide sequence ID" value="NZ_JBCITM010000002.1"/>
</dbReference>
<dbReference type="NCBIfam" id="TIGR01051">
    <property type="entry name" value="topA_bact"/>
    <property type="match status" value="1"/>
</dbReference>
<dbReference type="PANTHER" id="PTHR42785">
    <property type="entry name" value="DNA TOPOISOMERASE, TYPE IA, CORE"/>
    <property type="match status" value="1"/>
</dbReference>
<dbReference type="PRINTS" id="PR00417">
    <property type="entry name" value="PRTPISMRASEI"/>
</dbReference>
<dbReference type="Gene3D" id="3.30.65.10">
    <property type="entry name" value="Bacterial Topoisomerase I, domain 1"/>
    <property type="match status" value="2"/>
</dbReference>
<evidence type="ECO:0000256" key="6">
    <source>
        <dbReference type="ARBA" id="ARBA00022842"/>
    </source>
</evidence>
<dbReference type="Pfam" id="PF01396">
    <property type="entry name" value="Zn_ribbon_Top1"/>
    <property type="match status" value="3"/>
</dbReference>
<dbReference type="PROSITE" id="PS52039">
    <property type="entry name" value="TOPO_IA_2"/>
    <property type="match status" value="1"/>
</dbReference>
<keyword evidence="9 10" id="KW-0413">Isomerase</keyword>
<name>A0ABU9VR10_9CLOT</name>
<dbReference type="Gene3D" id="3.40.50.140">
    <property type="match status" value="1"/>
</dbReference>
<dbReference type="SMART" id="SM00493">
    <property type="entry name" value="TOPRIM"/>
    <property type="match status" value="1"/>
</dbReference>
<dbReference type="InterPro" id="IPR023405">
    <property type="entry name" value="Topo_IA_core_domain"/>
</dbReference>
<evidence type="ECO:0000256" key="9">
    <source>
        <dbReference type="ARBA" id="ARBA00023235"/>
    </source>
</evidence>
<dbReference type="InterPro" id="IPR013824">
    <property type="entry name" value="Topo_IA_cen_sub1"/>
</dbReference>
<dbReference type="InterPro" id="IPR006171">
    <property type="entry name" value="TOPRIM_dom"/>
</dbReference>
<dbReference type="InterPro" id="IPR013498">
    <property type="entry name" value="Topo_IA_Znf"/>
</dbReference>
<feature type="site" description="Interaction with DNA" evidence="10">
    <location>
        <position position="139"/>
    </location>
</feature>
<dbReference type="InterPro" id="IPR013497">
    <property type="entry name" value="Topo_IA_cen"/>
</dbReference>
<dbReference type="Gene3D" id="1.10.460.10">
    <property type="entry name" value="Topoisomerase I, domain 2"/>
    <property type="match status" value="1"/>
</dbReference>
<dbReference type="InterPro" id="IPR028612">
    <property type="entry name" value="Topoisom_1_IA"/>
</dbReference>
<comment type="caution">
    <text evidence="13">The sequence shown here is derived from an EMBL/GenBank/DDBJ whole genome shotgun (WGS) entry which is preliminary data.</text>
</comment>
<dbReference type="Pfam" id="PF01751">
    <property type="entry name" value="Toprim"/>
    <property type="match status" value="1"/>
</dbReference>
<keyword evidence="14" id="KW-1185">Reference proteome</keyword>
<feature type="site" description="Interaction with DNA" evidence="10">
    <location>
        <position position="140"/>
    </location>
</feature>
<evidence type="ECO:0000256" key="3">
    <source>
        <dbReference type="ARBA" id="ARBA00022723"/>
    </source>
</evidence>
<comment type="similarity">
    <text evidence="2 10">Belongs to the type IA topoisomerase family.</text>
</comment>
<feature type="site" description="Interaction with DNA" evidence="10">
    <location>
        <position position="33"/>
    </location>
</feature>
<keyword evidence="8 10" id="KW-0238">DNA-binding</keyword>
<keyword evidence="3" id="KW-0479">Metal-binding</keyword>
<dbReference type="CDD" id="cd00186">
    <property type="entry name" value="TOP1Ac"/>
    <property type="match status" value="1"/>
</dbReference>
<dbReference type="PANTHER" id="PTHR42785:SF1">
    <property type="entry name" value="DNA TOPOISOMERASE"/>
    <property type="match status" value="1"/>
</dbReference>
<feature type="site" description="Interaction with DNA" evidence="10">
    <location>
        <position position="491"/>
    </location>
</feature>
<feature type="active site" description="O-(5'-phospho-DNA)-tyrosine intermediate" evidence="10">
    <location>
        <position position="299"/>
    </location>
</feature>
<dbReference type="HAMAP" id="MF_00952">
    <property type="entry name" value="Topoisom_1_prok"/>
    <property type="match status" value="1"/>
</dbReference>
<dbReference type="PROSITE" id="PS00396">
    <property type="entry name" value="TOPO_IA_1"/>
    <property type="match status" value="1"/>
</dbReference>
<dbReference type="Pfam" id="PF01131">
    <property type="entry name" value="Topoisom_bac"/>
    <property type="match status" value="1"/>
</dbReference>
<comment type="catalytic activity">
    <reaction evidence="1 10">
        <text>ATP-independent breakage of single-stranded DNA, followed by passage and rejoining.</text>
        <dbReference type="EC" id="5.6.2.1"/>
    </reaction>
</comment>
<organism evidence="13 14">
    <name type="scientific">Anoxynatronum sibiricum</name>
    <dbReference type="NCBI Taxonomy" id="210623"/>
    <lineage>
        <taxon>Bacteria</taxon>
        <taxon>Bacillati</taxon>
        <taxon>Bacillota</taxon>
        <taxon>Clostridia</taxon>
        <taxon>Eubacteriales</taxon>
        <taxon>Clostridiaceae</taxon>
        <taxon>Anoxynatronum</taxon>
    </lineage>
</organism>
<dbReference type="PROSITE" id="PS50880">
    <property type="entry name" value="TOPRIM"/>
    <property type="match status" value="1"/>
</dbReference>
<dbReference type="InterPro" id="IPR003601">
    <property type="entry name" value="Topo_IA_2"/>
</dbReference>
<keyword evidence="7 10" id="KW-0799">Topoisomerase</keyword>
<feature type="site" description="Interaction with DNA" evidence="10">
    <location>
        <position position="155"/>
    </location>
</feature>
<keyword evidence="6" id="KW-0460">Magnesium</keyword>
<protein>
    <recommendedName>
        <fullName evidence="10">DNA topoisomerase 1</fullName>
        <ecNumber evidence="10">5.6.2.1</ecNumber>
    </recommendedName>
    <alternativeName>
        <fullName evidence="10">DNA topoisomerase I</fullName>
    </alternativeName>
</protein>
<evidence type="ECO:0000256" key="5">
    <source>
        <dbReference type="ARBA" id="ARBA00022833"/>
    </source>
</evidence>
<accession>A0ABU9VR10</accession>
<dbReference type="Proteomes" id="UP001407405">
    <property type="component" value="Unassembled WGS sequence"/>
</dbReference>
<dbReference type="SMART" id="SM00437">
    <property type="entry name" value="TOP1Ac"/>
    <property type="match status" value="1"/>
</dbReference>
<dbReference type="InterPro" id="IPR013825">
    <property type="entry name" value="Topo_IA_cen_sub2"/>
</dbReference>
<dbReference type="InterPro" id="IPR023406">
    <property type="entry name" value="Topo_IA_AS"/>
</dbReference>
<dbReference type="Gene3D" id="2.70.20.10">
    <property type="entry name" value="Topoisomerase I, domain 3"/>
    <property type="match status" value="1"/>
</dbReference>
<keyword evidence="4" id="KW-0863">Zinc-finger</keyword>
<feature type="site" description="Interaction with DNA" evidence="10">
    <location>
        <position position="148"/>
    </location>
</feature>
<dbReference type="SMART" id="SM00436">
    <property type="entry name" value="TOP1Bc"/>
    <property type="match status" value="1"/>
</dbReference>
<dbReference type="InterPro" id="IPR003602">
    <property type="entry name" value="Topo_IA_DNA-bd_dom"/>
</dbReference>
<evidence type="ECO:0000256" key="7">
    <source>
        <dbReference type="ARBA" id="ARBA00023029"/>
    </source>
</evidence>
<sequence>MSKSLVIVESPAKAKTIKKFLGSHYTVKATVGHIIDLPKSKMGVDIDHDFEPQYITIRGKGPILNEIKKEAKKAKKVLLATDLDREGEAISWHLAKALNLSDEEPCRIVFNEITKNAIKTAVKNPRVIDKQLVDAQQARRVLDRLVGYKLSPLLWKKLRKGLSAGRVQSVATKMIKDREEEIKRFIPQEYWNLELDIVNSRKDRLKVAFHQDENGNKKLPNQDAVDRILQRIDQSTLSVSHIKEGEKKRNPAEPFTTSTLQQEASNRIGFATRKTMMVAQQLYEGIDLGKDGSVGLITYLRTDSTRISEEAEAGVQAYILDKYGKEYLSKSKSSVAKKKKQGGAVQDAHEAIRPTDVLKTPDELKSFLSNDQYKLYRLIWERFVASRMQSARYQSIVAMFDVKECQFKANGSRLIFDGFLKVYSFATVAKDQLLPRLEEGDIFDIDATTPSQHFTQPPARYTEASLVKAMEELGIGRPSTYAPTISTILSRGYVIRESKNLKPTELGVLVTRLLEDYFGQIIEVNFTAEMEKQLDEVEAGNEEWKRIIRSFFEPFEVMLKHADEHVEEVDFVEESDELCDKCGSPMLIKYGRYGKFLACSNYPECSNTKPFVKKLGIPCPLCDNGEVVERKSKKGRVFYGCNQFPECRFVSWNQPVNEKCPKCQSLLTIKKTKKETKLVCPDKTCGFEKAHFEETTEKTS</sequence>
<dbReference type="InterPro" id="IPR000380">
    <property type="entry name" value="Topo_IA"/>
</dbReference>
<dbReference type="CDD" id="cd03363">
    <property type="entry name" value="TOPRIM_TopoIA_TopoI"/>
    <property type="match status" value="1"/>
</dbReference>
<dbReference type="Gene3D" id="1.10.290.10">
    <property type="entry name" value="Topoisomerase I, domain 4"/>
    <property type="match status" value="1"/>
</dbReference>
<evidence type="ECO:0000259" key="11">
    <source>
        <dbReference type="PROSITE" id="PS50880"/>
    </source>
</evidence>
<dbReference type="InterPro" id="IPR013826">
    <property type="entry name" value="Topo_IA_cen_sub3"/>
</dbReference>
<comment type="subunit">
    <text evidence="10">Monomer.</text>
</comment>
<feature type="site" description="Interaction with DNA" evidence="10">
    <location>
        <position position="301"/>
    </location>
</feature>
<dbReference type="EC" id="5.6.2.1" evidence="10"/>
<keyword evidence="5" id="KW-0862">Zinc</keyword>
<dbReference type="EMBL" id="JBCITM010000002">
    <property type="protein sequence ID" value="MEN1759458.1"/>
    <property type="molecule type" value="Genomic_DNA"/>
</dbReference>
<evidence type="ECO:0000256" key="1">
    <source>
        <dbReference type="ARBA" id="ARBA00000213"/>
    </source>
</evidence>
<evidence type="ECO:0000313" key="14">
    <source>
        <dbReference type="Proteomes" id="UP001407405"/>
    </source>
</evidence>
<feature type="site" description="Interaction with DNA" evidence="10">
    <location>
        <position position="143"/>
    </location>
</feature>
<feature type="domain" description="Toprim" evidence="11">
    <location>
        <begin position="3"/>
        <end position="113"/>
    </location>
</feature>
<evidence type="ECO:0000256" key="8">
    <source>
        <dbReference type="ARBA" id="ARBA00023125"/>
    </source>
</evidence>
<evidence type="ECO:0000256" key="4">
    <source>
        <dbReference type="ARBA" id="ARBA00022771"/>
    </source>
</evidence>
<dbReference type="SUPFAM" id="SSF56712">
    <property type="entry name" value="Prokaryotic type I DNA topoisomerase"/>
    <property type="match status" value="1"/>
</dbReference>
<gene>
    <name evidence="10 13" type="primary">topA</name>
    <name evidence="13" type="ORF">AAIG11_03135</name>
</gene>
<proteinExistence type="inferred from homology"/>
<comment type="function">
    <text evidence="10">Releases the supercoiling and torsional tension of DNA, which is introduced during the DNA replication and transcription, by transiently cleaving and rejoining one strand of the DNA duplex. Introduces a single-strand break via transesterification at a target site in duplex DNA. The scissile phosphodiester is attacked by the catalytic tyrosine of the enzyme, resulting in the formation of a DNA-(5'-phosphotyrosyl)-enzyme intermediate and the expulsion of a 3'-OH DNA strand. The free DNA strand then undergoes passage around the unbroken strand, thus removing DNA supercoils. Finally, in the religation step, the DNA 3'-OH attacks the covalent intermediate to expel the active-site tyrosine and restore the DNA phosphodiester backbone.</text>
</comment>
<dbReference type="InterPro" id="IPR034149">
    <property type="entry name" value="TOPRIM_TopoI"/>
</dbReference>
<dbReference type="InterPro" id="IPR005733">
    <property type="entry name" value="TopoI_bac-type"/>
</dbReference>
<reference evidence="13 14" key="1">
    <citation type="submission" date="2024-04" db="EMBL/GenBank/DDBJ databases">
        <title>Genome sequencing and metabolic network reconstruction of aminoacids and betaine degradation by Anoxynatronum sibiricum.</title>
        <authorList>
            <person name="Detkova E.N."/>
            <person name="Boltjanskaja Y.V."/>
            <person name="Mardanov A.V."/>
            <person name="Kevbrin V."/>
        </authorList>
    </citation>
    <scope>NUCLEOTIDE SEQUENCE [LARGE SCALE GENOMIC DNA]</scope>
    <source>
        <strain evidence="13 14">Z-7981</strain>
    </source>
</reference>
<feature type="region of interest" description="Interaction with DNA" evidence="10">
    <location>
        <begin position="163"/>
        <end position="168"/>
    </location>
</feature>
<dbReference type="SUPFAM" id="SSF57783">
    <property type="entry name" value="Zinc beta-ribbon"/>
    <property type="match status" value="1"/>
</dbReference>
<feature type="domain" description="Topo IA-type catalytic" evidence="12">
    <location>
        <begin position="129"/>
        <end position="559"/>
    </location>
</feature>
<evidence type="ECO:0000313" key="13">
    <source>
        <dbReference type="EMBL" id="MEN1759458.1"/>
    </source>
</evidence>
<dbReference type="GO" id="GO:0003917">
    <property type="term" value="F:DNA topoisomerase type I (single strand cut, ATP-independent) activity"/>
    <property type="evidence" value="ECO:0007669"/>
    <property type="project" value="UniProtKB-EC"/>
</dbReference>